<reference evidence="1" key="1">
    <citation type="submission" date="2014-11" db="EMBL/GenBank/DDBJ databases">
        <authorList>
            <person name="Amaro Gonzalez C."/>
        </authorList>
    </citation>
    <scope>NUCLEOTIDE SEQUENCE</scope>
</reference>
<organism evidence="1">
    <name type="scientific">Anguilla anguilla</name>
    <name type="common">European freshwater eel</name>
    <name type="synonym">Muraena anguilla</name>
    <dbReference type="NCBI Taxonomy" id="7936"/>
    <lineage>
        <taxon>Eukaryota</taxon>
        <taxon>Metazoa</taxon>
        <taxon>Chordata</taxon>
        <taxon>Craniata</taxon>
        <taxon>Vertebrata</taxon>
        <taxon>Euteleostomi</taxon>
        <taxon>Actinopterygii</taxon>
        <taxon>Neopterygii</taxon>
        <taxon>Teleostei</taxon>
        <taxon>Anguilliformes</taxon>
        <taxon>Anguillidae</taxon>
        <taxon>Anguilla</taxon>
    </lineage>
</organism>
<sequence length="44" mass="4702">MEADTICPECWGTGKWVKGSQECLPLMRKMAAVLGGGSTTSPHH</sequence>
<dbReference type="EMBL" id="GBXM01003109">
    <property type="protein sequence ID" value="JAI05469.1"/>
    <property type="molecule type" value="Transcribed_RNA"/>
</dbReference>
<dbReference type="AlphaFoldDB" id="A0A0E9XUV5"/>
<name>A0A0E9XUV5_ANGAN</name>
<evidence type="ECO:0000313" key="1">
    <source>
        <dbReference type="EMBL" id="JAI05469.1"/>
    </source>
</evidence>
<accession>A0A0E9XUV5</accession>
<proteinExistence type="predicted"/>
<reference evidence="1" key="2">
    <citation type="journal article" date="2015" name="Fish Shellfish Immunol.">
        <title>Early steps in the European eel (Anguilla anguilla)-Vibrio vulnificus interaction in the gills: Role of the RtxA13 toxin.</title>
        <authorList>
            <person name="Callol A."/>
            <person name="Pajuelo D."/>
            <person name="Ebbesson L."/>
            <person name="Teles M."/>
            <person name="MacKenzie S."/>
            <person name="Amaro C."/>
        </authorList>
    </citation>
    <scope>NUCLEOTIDE SEQUENCE</scope>
</reference>
<protein>
    <submittedName>
        <fullName evidence="1">Uncharacterized protein</fullName>
    </submittedName>
</protein>